<feature type="signal peptide" evidence="2">
    <location>
        <begin position="1"/>
        <end position="25"/>
    </location>
</feature>
<keyword evidence="2" id="KW-0732">Signal</keyword>
<dbReference type="EMBL" id="DXGH01000006">
    <property type="protein sequence ID" value="HIW80113.1"/>
    <property type="molecule type" value="Genomic_DNA"/>
</dbReference>
<reference evidence="3" key="2">
    <citation type="submission" date="2021-04" db="EMBL/GenBank/DDBJ databases">
        <authorList>
            <person name="Gilroy R."/>
        </authorList>
    </citation>
    <scope>NUCLEOTIDE SEQUENCE</scope>
    <source>
        <strain evidence="3">CHK195-6426</strain>
    </source>
</reference>
<evidence type="ECO:0000313" key="4">
    <source>
        <dbReference type="Proteomes" id="UP000824265"/>
    </source>
</evidence>
<feature type="compositionally biased region" description="Acidic residues" evidence="1">
    <location>
        <begin position="149"/>
        <end position="162"/>
    </location>
</feature>
<evidence type="ECO:0008006" key="5">
    <source>
        <dbReference type="Google" id="ProtNLM"/>
    </source>
</evidence>
<evidence type="ECO:0000256" key="2">
    <source>
        <dbReference type="SAM" id="SignalP"/>
    </source>
</evidence>
<name>A0A9D1UAI2_9FIRM</name>
<feature type="region of interest" description="Disordered" evidence="1">
    <location>
        <begin position="30"/>
        <end position="65"/>
    </location>
</feature>
<feature type="compositionally biased region" description="Acidic residues" evidence="1">
    <location>
        <begin position="109"/>
        <end position="141"/>
    </location>
</feature>
<feature type="compositionally biased region" description="Low complexity" evidence="1">
    <location>
        <begin position="38"/>
        <end position="62"/>
    </location>
</feature>
<dbReference type="Proteomes" id="UP000824265">
    <property type="component" value="Unassembled WGS sequence"/>
</dbReference>
<evidence type="ECO:0000313" key="3">
    <source>
        <dbReference type="EMBL" id="HIW80113.1"/>
    </source>
</evidence>
<evidence type="ECO:0000256" key="1">
    <source>
        <dbReference type="SAM" id="MobiDB-lite"/>
    </source>
</evidence>
<dbReference type="AlphaFoldDB" id="A0A9D1UAI2"/>
<protein>
    <recommendedName>
        <fullName evidence="5">DUF5666 domain-containing protein</fullName>
    </recommendedName>
</protein>
<organism evidence="3 4">
    <name type="scientific">Candidatus Acetatifactor stercoripullorum</name>
    <dbReference type="NCBI Taxonomy" id="2838414"/>
    <lineage>
        <taxon>Bacteria</taxon>
        <taxon>Bacillati</taxon>
        <taxon>Bacillota</taxon>
        <taxon>Clostridia</taxon>
        <taxon>Lachnospirales</taxon>
        <taxon>Lachnospiraceae</taxon>
        <taxon>Acetatifactor</taxon>
    </lineage>
</organism>
<gene>
    <name evidence="3" type="ORF">H9742_01065</name>
</gene>
<dbReference type="PROSITE" id="PS51257">
    <property type="entry name" value="PROKAR_LIPOPROTEIN"/>
    <property type="match status" value="1"/>
</dbReference>
<comment type="caution">
    <text evidence="3">The sequence shown here is derived from an EMBL/GenBank/DDBJ whole genome shotgun (WGS) entry which is preliminary data.</text>
</comment>
<feature type="compositionally biased region" description="Acidic residues" evidence="1">
    <location>
        <begin position="251"/>
        <end position="261"/>
    </location>
</feature>
<feature type="chain" id="PRO_5039039888" description="DUF5666 domain-containing protein" evidence="2">
    <location>
        <begin position="26"/>
        <end position="276"/>
    </location>
</feature>
<proteinExistence type="predicted"/>
<accession>A0A9D1UAI2</accession>
<feature type="region of interest" description="Disordered" evidence="1">
    <location>
        <begin position="217"/>
        <end position="276"/>
    </location>
</feature>
<sequence length="276" mass="28669">MKKQNLMRTKSKVLCGILAAAMVMAGMTACSSTSGSDTVQESSQAESSTAEEATESSTVEATDSVEEAVTYYGQISAIEGNSITVELAEMPQVPPQEPDGQAPEQTSEASEETAESETAEEETAAQEETAAEEETSAEEADSQTAAGEETFEGEAVLEPEEEMTAREELELQLTGETMTIEVDEETIITVNGETAAVEDLQTGDIITFIMQGEKVNSVTAGMDPEAPAPEGGEAPAQVDGSSEAASTAETSTEDISTEDGAADSATESASEESTAE</sequence>
<feature type="compositionally biased region" description="Low complexity" evidence="1">
    <location>
        <begin position="224"/>
        <end position="250"/>
    </location>
</feature>
<feature type="region of interest" description="Disordered" evidence="1">
    <location>
        <begin position="92"/>
        <end position="167"/>
    </location>
</feature>
<reference evidence="3" key="1">
    <citation type="journal article" date="2021" name="PeerJ">
        <title>Extensive microbial diversity within the chicken gut microbiome revealed by metagenomics and culture.</title>
        <authorList>
            <person name="Gilroy R."/>
            <person name="Ravi A."/>
            <person name="Getino M."/>
            <person name="Pursley I."/>
            <person name="Horton D.L."/>
            <person name="Alikhan N.F."/>
            <person name="Baker D."/>
            <person name="Gharbi K."/>
            <person name="Hall N."/>
            <person name="Watson M."/>
            <person name="Adriaenssens E.M."/>
            <person name="Foster-Nyarko E."/>
            <person name="Jarju S."/>
            <person name="Secka A."/>
            <person name="Antonio M."/>
            <person name="Oren A."/>
            <person name="Chaudhuri R.R."/>
            <person name="La Ragione R."/>
            <person name="Hildebrand F."/>
            <person name="Pallen M.J."/>
        </authorList>
    </citation>
    <scope>NUCLEOTIDE SEQUENCE</scope>
    <source>
        <strain evidence="3">CHK195-6426</strain>
    </source>
</reference>